<dbReference type="SUPFAM" id="SSF56601">
    <property type="entry name" value="beta-lactamase/transpeptidase-like"/>
    <property type="match status" value="1"/>
</dbReference>
<proteinExistence type="predicted"/>
<accession>S4NUV3</accession>
<dbReference type="InterPro" id="IPR012338">
    <property type="entry name" value="Beta-lactam/transpept-like"/>
</dbReference>
<reference evidence="1 2" key="1">
    <citation type="submission" date="2013-02" db="EMBL/GenBank/DDBJ databases">
        <title>Draft Genome Sequence of Streptomyces afghaniensis, Which Produces Compounds of the Julimycin B-Complex.</title>
        <authorList>
            <person name="Gruening B.A."/>
            <person name="Praeg A."/>
            <person name="Erxleben A."/>
            <person name="Guenther S."/>
            <person name="Fiedler H.-P."/>
            <person name="Goodfellow M."/>
            <person name="Mueller M."/>
        </authorList>
    </citation>
    <scope>NUCLEOTIDE SEQUENCE [LARGE SCALE GENOMIC DNA]</scope>
    <source>
        <strain evidence="1 2">772</strain>
    </source>
</reference>
<keyword evidence="2" id="KW-1185">Reference proteome</keyword>
<dbReference type="EMBL" id="AOPY01001270">
    <property type="protein sequence ID" value="EPJ42279.1"/>
    <property type="molecule type" value="Genomic_DNA"/>
</dbReference>
<dbReference type="AlphaFoldDB" id="S4NUV3"/>
<comment type="caution">
    <text evidence="1">The sequence shown here is derived from an EMBL/GenBank/DDBJ whole genome shotgun (WGS) entry which is preliminary data.</text>
</comment>
<dbReference type="PATRIC" id="fig|1283301.3.peg.627"/>
<dbReference type="Proteomes" id="UP000015001">
    <property type="component" value="Unassembled WGS sequence"/>
</dbReference>
<organism evidence="1 2">
    <name type="scientific">Streptomyces afghaniensis 772</name>
    <dbReference type="NCBI Taxonomy" id="1283301"/>
    <lineage>
        <taxon>Bacteria</taxon>
        <taxon>Bacillati</taxon>
        <taxon>Actinomycetota</taxon>
        <taxon>Actinomycetes</taxon>
        <taxon>Kitasatosporales</taxon>
        <taxon>Streptomycetaceae</taxon>
        <taxon>Streptomyces</taxon>
    </lineage>
</organism>
<sequence>MKNGYTTHAGNTFTGAAKRAGRTLLVTVMHPADSADAVYEEAAALLDWGFAHGASARAVGTLVEPVSAGQGAEPAPGRGGAAAGTVVHGPSAGRLVEGAGTAVALLAGGAWALRRRVARRPAKGRHRE</sequence>
<evidence type="ECO:0000313" key="2">
    <source>
        <dbReference type="Proteomes" id="UP000015001"/>
    </source>
</evidence>
<protein>
    <submittedName>
        <fullName evidence="1">Uncharacterized protein</fullName>
    </submittedName>
</protein>
<dbReference type="HOGENOM" id="CLU_1958263_0_0_11"/>
<dbReference type="Gene3D" id="3.40.710.10">
    <property type="entry name" value="DD-peptidase/beta-lactamase superfamily"/>
    <property type="match status" value="1"/>
</dbReference>
<evidence type="ECO:0000313" key="1">
    <source>
        <dbReference type="EMBL" id="EPJ42279.1"/>
    </source>
</evidence>
<name>S4NUV3_9ACTN</name>
<gene>
    <name evidence="1" type="ORF">STAFG_0642</name>
</gene>